<comment type="caution">
    <text evidence="3">The sequence shown here is derived from an EMBL/GenBank/DDBJ whole genome shotgun (WGS) entry which is preliminary data.</text>
</comment>
<gene>
    <name evidence="3" type="ORF">Q4521_12990</name>
</gene>
<dbReference type="Pfam" id="PF18417">
    <property type="entry name" value="LodA_C"/>
    <property type="match status" value="1"/>
</dbReference>
<protein>
    <submittedName>
        <fullName evidence="3">LodA/GoxA family CTQ-dependent oxidase</fullName>
    </submittedName>
</protein>
<feature type="domain" description="L-lysine epsilon oxidase C-terminal" evidence="2">
    <location>
        <begin position="511"/>
        <end position="677"/>
    </location>
</feature>
<evidence type="ECO:0000259" key="1">
    <source>
        <dbReference type="Pfam" id="PF17990"/>
    </source>
</evidence>
<accession>A0AAW7X749</accession>
<name>A0AAW7X749_9GAMM</name>
<evidence type="ECO:0000259" key="2">
    <source>
        <dbReference type="Pfam" id="PF18417"/>
    </source>
</evidence>
<dbReference type="GO" id="GO:1900191">
    <property type="term" value="P:negative regulation of single-species biofilm formation"/>
    <property type="evidence" value="ECO:0007669"/>
    <property type="project" value="InterPro"/>
</dbReference>
<reference evidence="3" key="1">
    <citation type="submission" date="2023-07" db="EMBL/GenBank/DDBJ databases">
        <title>Genome content predicts the carbon catabolic preferences of heterotrophic bacteria.</title>
        <authorList>
            <person name="Gralka M."/>
        </authorList>
    </citation>
    <scope>NUCLEOTIDE SEQUENCE</scope>
    <source>
        <strain evidence="3">I3M17_2</strain>
    </source>
</reference>
<dbReference type="GO" id="GO:0031640">
    <property type="term" value="P:killing of cells of another organism"/>
    <property type="evidence" value="ECO:0007669"/>
    <property type="project" value="InterPro"/>
</dbReference>
<dbReference type="GO" id="GO:0033736">
    <property type="term" value="F:L-lysine 6-oxidase activity"/>
    <property type="evidence" value="ECO:0007669"/>
    <property type="project" value="InterPro"/>
</dbReference>
<dbReference type="Pfam" id="PF17990">
    <property type="entry name" value="LodA_N"/>
    <property type="match status" value="1"/>
</dbReference>
<dbReference type="AlphaFoldDB" id="A0AAW7X749"/>
<dbReference type="CDD" id="cd14732">
    <property type="entry name" value="LodA"/>
    <property type="match status" value="1"/>
</dbReference>
<sequence>MNEPERSMTSSTLATFKIHPAIGIARVGESETDFYLAPESQDALPIKCNIQGTPVDANGYPVAPGNAFSDRQFRDDMGYIKRQAARFKIYQYDDEHPQGRQVKIGDQIQGVTGYGKLQKIEWSVYLANKKSSWFQFEQLQGEHGYPADHPLRNPDITDAETRQRLITNPGPYIVASTGEATEPVHFARNANPDFTQNFPPEDLAPFAINSLGRAMINDHQDFIVLGGAGKSGSFKKGFGHPQISHYANNDGWFDDVADGPVSAILYYFDEVNDEIRQIEVSDPAWVIVGPPAYAPQIPNMINMDDLIYDLSVREFGYNPYLYGPDKFDNPEPVDCEDDAALLRWRQARKKFNPHYLPYFEKEIQSILIRPFMYQWVTDFLQISNDAHGIHKRADFDLSKISKPPKWVNISQTKKAIAQLKVALSSNEARTATQNSDELAQQEEYLSELLDAQRTGKHPTKQENGDDFIFYDPYKDNRLFIYESLRQDGEENILRNHRSDPNSLIYGRSLMPALSGDNPISNVLPRKFLRLTDTQLFLLHQWALGRFINESEEKIDANALQRPLTPQGEGVDLDRGVLTNLTGGAFCPGAEAGWIMRNPGIYTKPYRIFGNREYFPIGTGRLGGRAPFQPPALTLEGDISNGLEPGDITKFSALPWQADFNECSTQNINVSYSSWNVTYNNSTNATTSKNDEISETLWWPAYRPMQVYTLDASNNKKQVDWARGIPQTNAGDLKMVSAWRDLGFVLGTVPKEGDKPYNLSYYEVERKVLSDDAND</sequence>
<dbReference type="InterPro" id="IPR033797">
    <property type="entry name" value="LodA"/>
</dbReference>
<proteinExistence type="predicted"/>
<dbReference type="InterPro" id="IPR041173">
    <property type="entry name" value="LodA_C"/>
</dbReference>
<feature type="domain" description="L-Lysine epsilon oxidase N-terminal" evidence="1">
    <location>
        <begin position="19"/>
        <end position="288"/>
    </location>
</feature>
<evidence type="ECO:0000313" key="4">
    <source>
        <dbReference type="Proteomes" id="UP001169760"/>
    </source>
</evidence>
<dbReference type="InterPro" id="IPR041168">
    <property type="entry name" value="LodA_N"/>
</dbReference>
<evidence type="ECO:0000313" key="3">
    <source>
        <dbReference type="EMBL" id="MDO6423389.1"/>
    </source>
</evidence>
<organism evidence="3 4">
    <name type="scientific">Saccharophagus degradans</name>
    <dbReference type="NCBI Taxonomy" id="86304"/>
    <lineage>
        <taxon>Bacteria</taxon>
        <taxon>Pseudomonadati</taxon>
        <taxon>Pseudomonadota</taxon>
        <taxon>Gammaproteobacteria</taxon>
        <taxon>Cellvibrionales</taxon>
        <taxon>Cellvibrionaceae</taxon>
        <taxon>Saccharophagus</taxon>
    </lineage>
</organism>
<dbReference type="EMBL" id="JAUOPB010000009">
    <property type="protein sequence ID" value="MDO6423389.1"/>
    <property type="molecule type" value="Genomic_DNA"/>
</dbReference>
<dbReference type="Proteomes" id="UP001169760">
    <property type="component" value="Unassembled WGS sequence"/>
</dbReference>